<dbReference type="Pfam" id="PF01261">
    <property type="entry name" value="AP_endonuc_2"/>
    <property type="match status" value="1"/>
</dbReference>
<proteinExistence type="predicted"/>
<protein>
    <submittedName>
        <fullName evidence="3">Xylose isomerase domain protein TIM barrel</fullName>
    </submittedName>
</protein>
<keyword evidence="4" id="KW-1185">Reference proteome</keyword>
<feature type="signal peptide" evidence="1">
    <location>
        <begin position="1"/>
        <end position="27"/>
    </location>
</feature>
<dbReference type="InterPro" id="IPR013022">
    <property type="entry name" value="Xyl_isomerase-like_TIM-brl"/>
</dbReference>
<dbReference type="OrthoDB" id="9798407at2"/>
<accession>B9XC05</accession>
<feature type="domain" description="Xylose isomerase-like TIM barrel" evidence="2">
    <location>
        <begin position="60"/>
        <end position="289"/>
    </location>
</feature>
<keyword evidence="3" id="KW-0413">Isomerase</keyword>
<feature type="chain" id="PRO_5002892907" evidence="1">
    <location>
        <begin position="28"/>
        <end position="293"/>
    </location>
</feature>
<dbReference type="EMBL" id="ABOX02000004">
    <property type="protein sequence ID" value="EEF62473.1"/>
    <property type="molecule type" value="Genomic_DNA"/>
</dbReference>
<dbReference type="AlphaFoldDB" id="B9XC05"/>
<dbReference type="Gene3D" id="3.20.20.150">
    <property type="entry name" value="Divalent-metal-dependent TIM barrel enzymes"/>
    <property type="match status" value="1"/>
</dbReference>
<dbReference type="PANTHER" id="PTHR12110:SF41">
    <property type="entry name" value="INOSOSE DEHYDRATASE"/>
    <property type="match status" value="1"/>
</dbReference>
<dbReference type="STRING" id="320771.Cflav_PD5108"/>
<keyword evidence="1" id="KW-0732">Signal</keyword>
<gene>
    <name evidence="3" type="ORF">Cflav_PD5108</name>
</gene>
<dbReference type="Proteomes" id="UP000003688">
    <property type="component" value="Unassembled WGS sequence"/>
</dbReference>
<organism evidence="3 4">
    <name type="scientific">Pedosphaera parvula (strain Ellin514)</name>
    <dbReference type="NCBI Taxonomy" id="320771"/>
    <lineage>
        <taxon>Bacteria</taxon>
        <taxon>Pseudomonadati</taxon>
        <taxon>Verrucomicrobiota</taxon>
        <taxon>Pedosphaerae</taxon>
        <taxon>Pedosphaerales</taxon>
        <taxon>Pedosphaeraceae</taxon>
        <taxon>Pedosphaera</taxon>
    </lineage>
</organism>
<evidence type="ECO:0000313" key="4">
    <source>
        <dbReference type="Proteomes" id="UP000003688"/>
    </source>
</evidence>
<evidence type="ECO:0000256" key="1">
    <source>
        <dbReference type="SAM" id="SignalP"/>
    </source>
</evidence>
<dbReference type="InterPro" id="IPR036237">
    <property type="entry name" value="Xyl_isomerase-like_sf"/>
</dbReference>
<comment type="caution">
    <text evidence="3">The sequence shown here is derived from an EMBL/GenBank/DDBJ whole genome shotgun (WGS) entry which is preliminary data.</text>
</comment>
<dbReference type="GO" id="GO:0016853">
    <property type="term" value="F:isomerase activity"/>
    <property type="evidence" value="ECO:0007669"/>
    <property type="project" value="UniProtKB-KW"/>
</dbReference>
<dbReference type="InterPro" id="IPR050312">
    <property type="entry name" value="IolE/XylAMocC-like"/>
</dbReference>
<dbReference type="PANTHER" id="PTHR12110">
    <property type="entry name" value="HYDROXYPYRUVATE ISOMERASE"/>
    <property type="match status" value="1"/>
</dbReference>
<dbReference type="RefSeq" id="WP_007413353.1">
    <property type="nucleotide sequence ID" value="NZ_ABOX02000004.1"/>
</dbReference>
<evidence type="ECO:0000313" key="3">
    <source>
        <dbReference type="EMBL" id="EEF62473.1"/>
    </source>
</evidence>
<reference evidence="3 4" key="1">
    <citation type="journal article" date="2011" name="J. Bacteriol.">
        <title>Genome sequence of 'Pedosphaera parvula' Ellin514, an aerobic Verrucomicrobial isolate from pasture soil.</title>
        <authorList>
            <person name="Kant R."/>
            <person name="van Passel M.W."/>
            <person name="Sangwan P."/>
            <person name="Palva A."/>
            <person name="Lucas S."/>
            <person name="Copeland A."/>
            <person name="Lapidus A."/>
            <person name="Glavina Del Rio T."/>
            <person name="Dalin E."/>
            <person name="Tice H."/>
            <person name="Bruce D."/>
            <person name="Goodwin L."/>
            <person name="Pitluck S."/>
            <person name="Chertkov O."/>
            <person name="Larimer F.W."/>
            <person name="Land M.L."/>
            <person name="Hauser L."/>
            <person name="Brettin T.S."/>
            <person name="Detter J.C."/>
            <person name="Han S."/>
            <person name="de Vos W.M."/>
            <person name="Janssen P.H."/>
            <person name="Smidt H."/>
        </authorList>
    </citation>
    <scope>NUCLEOTIDE SEQUENCE [LARGE SCALE GENOMIC DNA]</scope>
    <source>
        <strain evidence="3 4">Ellin514</strain>
    </source>
</reference>
<sequence length="293" mass="33004" precursor="true">MKPNLQFLLSCIGAFSFVLSAAPMTNAAEVGTGSSFKGPIGLQLYSLRDQFKKDVPQTLDEVQNFGIKYAELAGTYNQSPEDFKKDLEKRNIQAVSAHFPYERYQNDVEGIAKEAKALGLKYVGCAWIPHKNPYDEKTCREAIATFNKAGEALEKHGLKFFYHVHGFEFQPYADGTLLDLMMKETNPKHVHYEMDVFWIVFPGRDPVKLMEKYPNRWSLMHLKDMKKGTQTGALTGGTDVNNDVAIGTGQIDFAPILKAAKKIGVKYYFIEDESSHSEQQIPVSLKSLAEIKF</sequence>
<dbReference type="SUPFAM" id="SSF51658">
    <property type="entry name" value="Xylose isomerase-like"/>
    <property type="match status" value="1"/>
</dbReference>
<name>B9XC05_PEDPL</name>
<evidence type="ECO:0000259" key="2">
    <source>
        <dbReference type="Pfam" id="PF01261"/>
    </source>
</evidence>